<protein>
    <submittedName>
        <fullName evidence="1">Uncharacterized protein</fullName>
    </submittedName>
</protein>
<dbReference type="EMBL" id="CM037624">
    <property type="protein sequence ID" value="KAH8010724.1"/>
    <property type="molecule type" value="Genomic_DNA"/>
</dbReference>
<gene>
    <name evidence="1" type="ORF">K3G42_011823</name>
</gene>
<reference evidence="1" key="1">
    <citation type="submission" date="2021-08" db="EMBL/GenBank/DDBJ databases">
        <title>The first chromosome-level gecko genome reveals the dynamic sex chromosomes of Neotropical dwarf geckos (Sphaerodactylidae: Sphaerodactylus).</title>
        <authorList>
            <person name="Pinto B.J."/>
            <person name="Keating S.E."/>
            <person name="Gamble T."/>
        </authorList>
    </citation>
    <scope>NUCLEOTIDE SEQUENCE</scope>
    <source>
        <strain evidence="1">TG3544</strain>
    </source>
</reference>
<dbReference type="Proteomes" id="UP000827872">
    <property type="component" value="Linkage Group LG11"/>
</dbReference>
<evidence type="ECO:0000313" key="2">
    <source>
        <dbReference type="Proteomes" id="UP000827872"/>
    </source>
</evidence>
<proteinExistence type="predicted"/>
<sequence length="114" mass="13247">MIFLQKADPQYRVHHCKQLGMRQQYELGQYIKKRYSDFLSPTYKREEIYIQSTDVDRTIMSAQANLAGLFPPTTEEIWNPQIPWQPIPVHVVPKSFNPVSITCINQPICPLASL</sequence>
<organism evidence="1 2">
    <name type="scientific">Sphaerodactylus townsendi</name>
    <dbReference type="NCBI Taxonomy" id="933632"/>
    <lineage>
        <taxon>Eukaryota</taxon>
        <taxon>Metazoa</taxon>
        <taxon>Chordata</taxon>
        <taxon>Craniata</taxon>
        <taxon>Vertebrata</taxon>
        <taxon>Euteleostomi</taxon>
        <taxon>Lepidosauria</taxon>
        <taxon>Squamata</taxon>
        <taxon>Bifurcata</taxon>
        <taxon>Gekkota</taxon>
        <taxon>Sphaerodactylidae</taxon>
        <taxon>Sphaerodactylus</taxon>
    </lineage>
</organism>
<evidence type="ECO:0000313" key="1">
    <source>
        <dbReference type="EMBL" id="KAH8010724.1"/>
    </source>
</evidence>
<keyword evidence="2" id="KW-1185">Reference proteome</keyword>
<accession>A0ACB8FUS9</accession>
<comment type="caution">
    <text evidence="1">The sequence shown here is derived from an EMBL/GenBank/DDBJ whole genome shotgun (WGS) entry which is preliminary data.</text>
</comment>
<name>A0ACB8FUS9_9SAUR</name>